<dbReference type="GO" id="GO:0015095">
    <property type="term" value="F:magnesium ion transmembrane transporter activity"/>
    <property type="evidence" value="ECO:0007669"/>
    <property type="project" value="TreeGrafter"/>
</dbReference>
<evidence type="ECO:0000256" key="10">
    <source>
        <dbReference type="ARBA" id="ARBA00034269"/>
    </source>
</evidence>
<keyword evidence="5" id="KW-0812">Transmembrane</keyword>
<dbReference type="SUPFAM" id="SSF143865">
    <property type="entry name" value="CorA soluble domain-like"/>
    <property type="match status" value="1"/>
</dbReference>
<keyword evidence="4" id="KW-1003">Cell membrane</keyword>
<keyword evidence="9" id="KW-0472">Membrane</keyword>
<name>A0A1P8U7E2_9MICO</name>
<dbReference type="STRING" id="36805.BOH66_06870"/>
<dbReference type="PANTHER" id="PTHR46494:SF1">
    <property type="entry name" value="CORA FAMILY METAL ION TRANSPORTER (EUROFUNG)"/>
    <property type="match status" value="1"/>
</dbReference>
<dbReference type="InterPro" id="IPR045861">
    <property type="entry name" value="CorA_cytoplasmic_dom"/>
</dbReference>
<dbReference type="RefSeq" id="WP_076690326.1">
    <property type="nucleotide sequence ID" value="NZ_CP018762.1"/>
</dbReference>
<dbReference type="GO" id="GO:0015087">
    <property type="term" value="F:cobalt ion transmembrane transporter activity"/>
    <property type="evidence" value="ECO:0007669"/>
    <property type="project" value="TreeGrafter"/>
</dbReference>
<dbReference type="PANTHER" id="PTHR46494">
    <property type="entry name" value="CORA FAMILY METAL ION TRANSPORTER (EUROFUNG)"/>
    <property type="match status" value="1"/>
</dbReference>
<reference evidence="12 13" key="1">
    <citation type="submission" date="2016-12" db="EMBL/GenBank/DDBJ databases">
        <title>Complete genome sequence of Microbacterium aurum KACC 15219.</title>
        <authorList>
            <person name="Jung Y."/>
            <person name="Shin J.-H."/>
            <person name="Lee Y.-J."/>
            <person name="Yi H."/>
            <person name="Bahn Y.-S."/>
            <person name="Kim J.F."/>
            <person name="Lee D.-W."/>
        </authorList>
    </citation>
    <scope>NUCLEOTIDE SEQUENCE [LARGE SCALE GENOMIC DNA]</scope>
    <source>
        <strain evidence="12 13">KACC 15219</strain>
    </source>
</reference>
<accession>A0A1P8U7E2</accession>
<comment type="catalytic activity">
    <reaction evidence="10">
        <text>Mg(2+)(in) = Mg(2+)(out)</text>
        <dbReference type="Rhea" id="RHEA:29827"/>
        <dbReference type="ChEBI" id="CHEBI:18420"/>
    </reaction>
</comment>
<evidence type="ECO:0000256" key="11">
    <source>
        <dbReference type="ARBA" id="ARBA00045497"/>
    </source>
</evidence>
<dbReference type="Gene3D" id="1.20.58.340">
    <property type="entry name" value="Magnesium transport protein CorA, transmembrane region"/>
    <property type="match status" value="2"/>
</dbReference>
<dbReference type="Pfam" id="PF01544">
    <property type="entry name" value="CorA"/>
    <property type="match status" value="1"/>
</dbReference>
<keyword evidence="3" id="KW-0813">Transport</keyword>
<evidence type="ECO:0000256" key="9">
    <source>
        <dbReference type="ARBA" id="ARBA00023136"/>
    </source>
</evidence>
<evidence type="ECO:0000313" key="13">
    <source>
        <dbReference type="Proteomes" id="UP000187185"/>
    </source>
</evidence>
<gene>
    <name evidence="12" type="ORF">BOH66_06870</name>
</gene>
<dbReference type="AlphaFoldDB" id="A0A1P8U7E2"/>
<comment type="similarity">
    <text evidence="2">Belongs to the CorA metal ion transporter (MIT) (TC 1.A.35) family.</text>
</comment>
<dbReference type="OrthoDB" id="9803416at2"/>
<evidence type="ECO:0000256" key="1">
    <source>
        <dbReference type="ARBA" id="ARBA00004651"/>
    </source>
</evidence>
<dbReference type="Gene3D" id="3.30.460.20">
    <property type="entry name" value="CorA soluble domain-like"/>
    <property type="match status" value="1"/>
</dbReference>
<evidence type="ECO:0000313" key="12">
    <source>
        <dbReference type="EMBL" id="APZ34010.1"/>
    </source>
</evidence>
<dbReference type="GO" id="GO:0050897">
    <property type="term" value="F:cobalt ion binding"/>
    <property type="evidence" value="ECO:0007669"/>
    <property type="project" value="TreeGrafter"/>
</dbReference>
<evidence type="ECO:0000256" key="8">
    <source>
        <dbReference type="ARBA" id="ARBA00023065"/>
    </source>
</evidence>
<dbReference type="FunFam" id="1.20.58.340:FF:000004">
    <property type="entry name" value="Magnesium transport protein CorA"/>
    <property type="match status" value="1"/>
</dbReference>
<evidence type="ECO:0000256" key="5">
    <source>
        <dbReference type="ARBA" id="ARBA00022692"/>
    </source>
</evidence>
<dbReference type="EMBL" id="CP018762">
    <property type="protein sequence ID" value="APZ34010.1"/>
    <property type="molecule type" value="Genomic_DNA"/>
</dbReference>
<keyword evidence="6" id="KW-0460">Magnesium</keyword>
<sequence>MAQPHCVVYRDGTAHPTDAPLDAALADARRDGGMLWVALTAPSPDEVREVAATLGLERLGVATALRTHQRSKLDRIGEHLFVVAQPAQYDDAAETVQCREVDVFVGPDFFVAISPGGQVDLERMRRLLDEHPEIAQRGPMGVLWGMFEFVTRGYRDVLDGIEHDIDEIEKELFGEDAGVSRRIFALQREVIDLQHATSPLPDMMDRLQQVVGAASPDAEVPGFREIADRARYIDARVSAFRHTLDDALTIHATIIDQRRNDQMSEMTRTSILQNDQVKKISSWAAIGFAPTLIAGIYGMNFRVMPELDWAWGYPFALGLMVAVSAGLYLVFKRNDWL</sequence>
<dbReference type="SUPFAM" id="SSF144083">
    <property type="entry name" value="Magnesium transport protein CorA, transmembrane region"/>
    <property type="match status" value="1"/>
</dbReference>
<evidence type="ECO:0000256" key="4">
    <source>
        <dbReference type="ARBA" id="ARBA00022475"/>
    </source>
</evidence>
<dbReference type="KEGG" id="maur:BOH66_06870"/>
<organism evidence="12 13">
    <name type="scientific">Microbacterium aurum</name>
    <dbReference type="NCBI Taxonomy" id="36805"/>
    <lineage>
        <taxon>Bacteria</taxon>
        <taxon>Bacillati</taxon>
        <taxon>Actinomycetota</taxon>
        <taxon>Actinomycetes</taxon>
        <taxon>Micrococcales</taxon>
        <taxon>Microbacteriaceae</taxon>
        <taxon>Microbacterium</taxon>
    </lineage>
</organism>
<keyword evidence="8" id="KW-0406">Ion transport</keyword>
<evidence type="ECO:0000256" key="2">
    <source>
        <dbReference type="ARBA" id="ARBA00009765"/>
    </source>
</evidence>
<protein>
    <submittedName>
        <fullName evidence="12">Mg2+/Co2+ transporter</fullName>
    </submittedName>
</protein>
<dbReference type="InterPro" id="IPR045863">
    <property type="entry name" value="CorA_TM1_TM2"/>
</dbReference>
<comment type="function">
    <text evidence="11">Mediates influx of magnesium ions. Alternates between open and closed states. Activated by low cytoplasmic Mg(2+) levels. Inactive when cytoplasmic Mg(2+) levels are high.</text>
</comment>
<dbReference type="InterPro" id="IPR002523">
    <property type="entry name" value="MgTranspt_CorA/ZnTranspt_ZntB"/>
</dbReference>
<evidence type="ECO:0000256" key="3">
    <source>
        <dbReference type="ARBA" id="ARBA00022448"/>
    </source>
</evidence>
<dbReference type="GO" id="GO:0005886">
    <property type="term" value="C:plasma membrane"/>
    <property type="evidence" value="ECO:0007669"/>
    <property type="project" value="UniProtKB-SubCell"/>
</dbReference>
<proteinExistence type="inferred from homology"/>
<evidence type="ECO:0000256" key="6">
    <source>
        <dbReference type="ARBA" id="ARBA00022842"/>
    </source>
</evidence>
<dbReference type="CDD" id="cd12830">
    <property type="entry name" value="MtCorA-like"/>
    <property type="match status" value="1"/>
</dbReference>
<evidence type="ECO:0000256" key="7">
    <source>
        <dbReference type="ARBA" id="ARBA00022989"/>
    </source>
</evidence>
<comment type="subcellular location">
    <subcellularLocation>
        <location evidence="1">Cell membrane</location>
        <topology evidence="1">Multi-pass membrane protein</topology>
    </subcellularLocation>
</comment>
<dbReference type="Proteomes" id="UP000187185">
    <property type="component" value="Chromosome"/>
</dbReference>
<keyword evidence="13" id="KW-1185">Reference proteome</keyword>
<dbReference type="GO" id="GO:0000287">
    <property type="term" value="F:magnesium ion binding"/>
    <property type="evidence" value="ECO:0007669"/>
    <property type="project" value="TreeGrafter"/>
</dbReference>
<keyword evidence="7" id="KW-1133">Transmembrane helix</keyword>